<keyword evidence="8" id="KW-1185">Reference proteome</keyword>
<feature type="transmembrane region" description="Helical" evidence="6">
    <location>
        <begin position="284"/>
        <end position="303"/>
    </location>
</feature>
<dbReference type="GO" id="GO:0005436">
    <property type="term" value="F:sodium:phosphate symporter activity"/>
    <property type="evidence" value="ECO:0007669"/>
    <property type="project" value="InterPro"/>
</dbReference>
<evidence type="ECO:0000256" key="1">
    <source>
        <dbReference type="ARBA" id="ARBA00004651"/>
    </source>
</evidence>
<keyword evidence="4 6" id="KW-1133">Transmembrane helix</keyword>
<evidence type="ECO:0000256" key="4">
    <source>
        <dbReference type="ARBA" id="ARBA00022989"/>
    </source>
</evidence>
<dbReference type="InterPro" id="IPR038078">
    <property type="entry name" value="PhoU-like_sf"/>
</dbReference>
<evidence type="ECO:0000313" key="7">
    <source>
        <dbReference type="EMBL" id="AGA70763.1"/>
    </source>
</evidence>
<dbReference type="RefSeq" id="WP_015263722.1">
    <property type="nucleotide sequence ID" value="NC_019903.1"/>
</dbReference>
<organism evidence="7 8">
    <name type="scientific">Desulfitobacterium dichloroeliminans (strain LMG P-21439 / DCA1)</name>
    <dbReference type="NCBI Taxonomy" id="871963"/>
    <lineage>
        <taxon>Bacteria</taxon>
        <taxon>Bacillati</taxon>
        <taxon>Bacillota</taxon>
        <taxon>Clostridia</taxon>
        <taxon>Eubacteriales</taxon>
        <taxon>Desulfitobacteriaceae</taxon>
        <taxon>Desulfitobacterium</taxon>
    </lineage>
</organism>
<feature type="transmembrane region" description="Helical" evidence="6">
    <location>
        <begin position="244"/>
        <end position="264"/>
    </location>
</feature>
<feature type="transmembrane region" description="Helical" evidence="6">
    <location>
        <begin position="6"/>
        <end position="30"/>
    </location>
</feature>
<feature type="transmembrane region" description="Helical" evidence="6">
    <location>
        <begin position="177"/>
        <end position="201"/>
    </location>
</feature>
<dbReference type="Proteomes" id="UP000010797">
    <property type="component" value="Chromosome"/>
</dbReference>
<gene>
    <name evidence="7" type="ordered locus">Desdi_3372</name>
</gene>
<feature type="transmembrane region" description="Helical" evidence="6">
    <location>
        <begin position="207"/>
        <end position="232"/>
    </location>
</feature>
<feature type="transmembrane region" description="Helical" evidence="6">
    <location>
        <begin position="50"/>
        <end position="74"/>
    </location>
</feature>
<dbReference type="AlphaFoldDB" id="L0FCT4"/>
<comment type="subcellular location">
    <subcellularLocation>
        <location evidence="1">Cell membrane</location>
        <topology evidence="1">Multi-pass membrane protein</topology>
    </subcellularLocation>
</comment>
<keyword evidence="3 6" id="KW-0812">Transmembrane</keyword>
<dbReference type="HOGENOM" id="CLU_025623_2_0_9"/>
<feature type="transmembrane region" description="Helical" evidence="6">
    <location>
        <begin position="139"/>
        <end position="157"/>
    </location>
</feature>
<accession>L0FCT4</accession>
<evidence type="ECO:0000256" key="6">
    <source>
        <dbReference type="SAM" id="Phobius"/>
    </source>
</evidence>
<keyword evidence="2" id="KW-1003">Cell membrane</keyword>
<evidence type="ECO:0000256" key="5">
    <source>
        <dbReference type="ARBA" id="ARBA00023136"/>
    </source>
</evidence>
<dbReference type="Gene3D" id="1.20.58.220">
    <property type="entry name" value="Phosphate transport system protein phou homolog 2, domain 2"/>
    <property type="match status" value="1"/>
</dbReference>
<proteinExistence type="predicted"/>
<dbReference type="InterPro" id="IPR003841">
    <property type="entry name" value="Na/Pi_transpt"/>
</dbReference>
<dbReference type="NCBIfam" id="NF037997">
    <property type="entry name" value="Na_Pi_symport"/>
    <property type="match status" value="1"/>
</dbReference>
<dbReference type="STRING" id="871963.Desdi_3372"/>
<reference evidence="8" key="1">
    <citation type="submission" date="2012-02" db="EMBL/GenBank/DDBJ databases">
        <title>Complete sequence of Desulfitobacterium dichloroeliminans LMG P-21439.</title>
        <authorList>
            <person name="Lucas S."/>
            <person name="Han J."/>
            <person name="Lapidus A."/>
            <person name="Cheng J.-F."/>
            <person name="Goodwin L."/>
            <person name="Pitluck S."/>
            <person name="Peters L."/>
            <person name="Ovchinnikova G."/>
            <person name="Teshima H."/>
            <person name="Detter J.C."/>
            <person name="Han C."/>
            <person name="Tapia R."/>
            <person name="Land M."/>
            <person name="Hauser L."/>
            <person name="Kyrpides N."/>
            <person name="Ivanova N."/>
            <person name="Pagani I."/>
            <person name="Kruse T."/>
            <person name="de Vos W.M."/>
            <person name="Boon N."/>
            <person name="Smidt H."/>
            <person name="Woyke T."/>
        </authorList>
    </citation>
    <scope>NUCLEOTIDE SEQUENCE [LARGE SCALE GENOMIC DNA]</scope>
    <source>
        <strain evidence="8">LMG P-21439 / DCA1</strain>
    </source>
</reference>
<dbReference type="GO" id="GO:0044341">
    <property type="term" value="P:sodium-dependent phosphate transport"/>
    <property type="evidence" value="ECO:0007669"/>
    <property type="project" value="InterPro"/>
</dbReference>
<name>L0FCT4_DESDL</name>
<evidence type="ECO:0000313" key="8">
    <source>
        <dbReference type="Proteomes" id="UP000010797"/>
    </source>
</evidence>
<feature type="transmembrane region" description="Helical" evidence="6">
    <location>
        <begin position="80"/>
        <end position="102"/>
    </location>
</feature>
<dbReference type="PANTHER" id="PTHR10010">
    <property type="entry name" value="SOLUTE CARRIER FAMILY 34 SODIUM PHOSPHATE , MEMBER 2-RELATED"/>
    <property type="match status" value="1"/>
</dbReference>
<dbReference type="eggNOG" id="COG1283">
    <property type="taxonomic scope" value="Bacteria"/>
</dbReference>
<keyword evidence="5 6" id="KW-0472">Membrane</keyword>
<dbReference type="PANTHER" id="PTHR10010:SF46">
    <property type="entry name" value="SODIUM-DEPENDENT PHOSPHATE TRANSPORT PROTEIN 2B"/>
    <property type="match status" value="1"/>
</dbReference>
<evidence type="ECO:0000256" key="2">
    <source>
        <dbReference type="ARBA" id="ARBA00022475"/>
    </source>
</evidence>
<protein>
    <submittedName>
        <fullName evidence="7">Na+/phosphate symporter</fullName>
    </submittedName>
</protein>
<dbReference type="KEGG" id="ddl:Desdi_3372"/>
<evidence type="ECO:0000256" key="3">
    <source>
        <dbReference type="ARBA" id="ARBA00022692"/>
    </source>
</evidence>
<dbReference type="Pfam" id="PF02690">
    <property type="entry name" value="Na_Pi_cotrans"/>
    <property type="match status" value="2"/>
</dbReference>
<dbReference type="SUPFAM" id="SSF109755">
    <property type="entry name" value="PhoU-like"/>
    <property type="match status" value="1"/>
</dbReference>
<dbReference type="EMBL" id="CP003344">
    <property type="protein sequence ID" value="AGA70763.1"/>
    <property type="molecule type" value="Genomic_DNA"/>
</dbReference>
<sequence length="531" mass="58656">MININFSAWVAFLGGLGIFMFGVHTTASGLQMFAANRLKELLESLTKKTYLAVLFGIIMTVAFQSSTATTVLVVEFVNVGLMSLGRALGIVLGSALGTSLSIQLIAFKMLNVALGFIFVGFILYLIVKTPHIKPLGQAMIGFGLIFVGISIMSGAFAPLKDVPQVQEFLAQLGAKPFFGILVGLVLTALMQSSTATVAILISLADQGLINLGAVIPLVLGAHIGGTVTTLISTLTAQKQDARRVALANTLYKVLATLLVLPFLPEVADLLIWMGGDLKRQVANSHLVFSIMMIILFMPLNNWIAKVMVRILPDSSQGIKKVQFKYVDEASLEVPAIALTQIHLEIQGMGKVLREELMSQIPTGVLEMRALPGKGSPLEQEFQWYYQHIFRFLADLSAKEVTAQQHEEILNTQFILKEFQYVGDALFDLSDHIQNVTKENRLETEGIWRDMKELYETVLNNYNRMLGALKSWDRDLAGEVIREHPDVVRLQRALQFGILAKTTQWENLDIVNLLYRIDKHSVNIAQVVMGLV</sequence>
<dbReference type="GO" id="GO:0005886">
    <property type="term" value="C:plasma membrane"/>
    <property type="evidence" value="ECO:0007669"/>
    <property type="project" value="UniProtKB-SubCell"/>
</dbReference>
<feature type="transmembrane region" description="Helical" evidence="6">
    <location>
        <begin position="109"/>
        <end position="127"/>
    </location>
</feature>